<accession>A0A5C8KBD1</accession>
<dbReference type="OrthoDB" id="9768177at2"/>
<dbReference type="Gene3D" id="2.40.170.20">
    <property type="entry name" value="TonB-dependent receptor, beta-barrel domain"/>
    <property type="match status" value="1"/>
</dbReference>
<evidence type="ECO:0000256" key="4">
    <source>
        <dbReference type="ARBA" id="ARBA00022692"/>
    </source>
</evidence>
<feature type="chain" id="PRO_5022999074" evidence="10">
    <location>
        <begin position="28"/>
        <end position="989"/>
    </location>
</feature>
<dbReference type="InterPro" id="IPR023997">
    <property type="entry name" value="TonB-dep_OMP_SusC/RagA_CS"/>
</dbReference>
<evidence type="ECO:0000259" key="12">
    <source>
        <dbReference type="Pfam" id="PF07715"/>
    </source>
</evidence>
<keyword evidence="10" id="KW-0732">Signal</keyword>
<evidence type="ECO:0000313" key="13">
    <source>
        <dbReference type="EMBL" id="TXK46790.1"/>
    </source>
</evidence>
<dbReference type="SUPFAM" id="SSF56935">
    <property type="entry name" value="Porins"/>
    <property type="match status" value="1"/>
</dbReference>
<evidence type="ECO:0000256" key="5">
    <source>
        <dbReference type="ARBA" id="ARBA00023077"/>
    </source>
</evidence>
<dbReference type="EMBL" id="VRTY01000032">
    <property type="protein sequence ID" value="TXK46790.1"/>
    <property type="molecule type" value="Genomic_DNA"/>
</dbReference>
<keyword evidence="3 8" id="KW-1134">Transmembrane beta strand</keyword>
<keyword evidence="14" id="KW-1185">Reference proteome</keyword>
<evidence type="ECO:0000256" key="3">
    <source>
        <dbReference type="ARBA" id="ARBA00022452"/>
    </source>
</evidence>
<dbReference type="Proteomes" id="UP000321926">
    <property type="component" value="Unassembled WGS sequence"/>
</dbReference>
<dbReference type="InterPro" id="IPR036942">
    <property type="entry name" value="Beta-barrel_TonB_sf"/>
</dbReference>
<sequence length="989" mass="106707">MKHILLRELRYALVLPLLLLICSSAFAQSHSVQGRITDEKGAGLPGVTVMEKGTTRGAATDLDGNFSFQAGSGTATLVISFVGYTSQEVPVNNRATINISLRPDARALDEVVVVGYGTARVKDITGSVARVGEKDFNVGINTSPEQLIQGKVAGVNIVNNNGAPGGEVTFRIRGTSSVRSGNQPLFVVDGVPLDGRNTKPAAAAGELGSPAGSNPLNFLNPNDIATIDVLKDASATAIYGARGANGVVIITTKKGQQGAPTLNVDMSTGVSMLARKPELMDANTFRQGLALRQIENRDGGADVDAFDEIMRTAQTHIANVSMAGGNDKANYRLSVGYHDQEGIIKKSGFKKYTGSFTGTYSFLPEDRLKVDVNLIVANTIENGAPIGENSNVNGSLIGNTIEWNPTVPFRNTDGTFVQRLFGTSVSGLPTNPAALLEYYNDVTNITNVLGNVGATFNIVKGLDYRASLGVNQSKGNRAIDTSGDLFLSTITDIGLAVVNNSTLTSSTLTHTLNYNNQVTDGLTLDLLAGYEYQTYKNRNFNITARGFTSFDLRGTDILQNARRDQVNISSYQDPTNEIQSFFGRANLNFSDRYLITATMRADGSTKFGSNNKYGYFPSFAGAWVLSEEQFMAGSEKLSNLKLRLGWGKTGNQEFPAGSSQERYEFGLQSIALANVANPDLRWETTEAINLGLDFGFFNNRINGTIEFFDKATKDLLFRLPALQPAPAANYWTNLPATVKNTGVELLLSALVIENEKWMWEVGMNATYLKNRFEDYTGAPVLTGQINGNGLGEGSNSQRLANGQPLFAFHMREFLGFDDNGAAQYSQEASFVGDPNPKYLLGINTNLSRGKFTFNMNFNGAFGHQLYNNTANAVITAANFGVGRNATAEIALGPESLSNSNVVSTRYMESGNFLRLQSAALGYTLGNIGSAFKNARLYLTGQNLLLFTKYSGFDPEVNTNRGVGGVPSFGIEYTPYPMPRNFTLGFNVSF</sequence>
<dbReference type="InterPro" id="IPR037066">
    <property type="entry name" value="Plug_dom_sf"/>
</dbReference>
<gene>
    <name evidence="13" type="ORF">FVR03_10190</name>
</gene>
<dbReference type="Pfam" id="PF07715">
    <property type="entry name" value="Plug"/>
    <property type="match status" value="1"/>
</dbReference>
<dbReference type="InterPro" id="IPR039426">
    <property type="entry name" value="TonB-dep_rcpt-like"/>
</dbReference>
<dbReference type="Pfam" id="PF13715">
    <property type="entry name" value="CarbopepD_reg_2"/>
    <property type="match status" value="1"/>
</dbReference>
<keyword evidence="2 8" id="KW-0813">Transport</keyword>
<dbReference type="Gene3D" id="2.170.130.10">
    <property type="entry name" value="TonB-dependent receptor, plug domain"/>
    <property type="match status" value="1"/>
</dbReference>
<comment type="similarity">
    <text evidence="8 9">Belongs to the TonB-dependent receptor family.</text>
</comment>
<protein>
    <submittedName>
        <fullName evidence="13">SusC/RagA family TonB-linked outer membrane protein</fullName>
    </submittedName>
</protein>
<dbReference type="InterPro" id="IPR012910">
    <property type="entry name" value="Plug_dom"/>
</dbReference>
<evidence type="ECO:0000256" key="8">
    <source>
        <dbReference type="PROSITE-ProRule" id="PRU01360"/>
    </source>
</evidence>
<feature type="domain" description="TonB-dependent receptor plug" evidence="12">
    <location>
        <begin position="121"/>
        <end position="247"/>
    </location>
</feature>
<feature type="signal peptide" evidence="10">
    <location>
        <begin position="1"/>
        <end position="27"/>
    </location>
</feature>
<comment type="caution">
    <text evidence="13">The sequence shown here is derived from an EMBL/GenBank/DDBJ whole genome shotgun (WGS) entry which is preliminary data.</text>
</comment>
<reference evidence="13 14" key="1">
    <citation type="submission" date="2019-08" db="EMBL/GenBank/DDBJ databases">
        <authorList>
            <person name="Shi S."/>
        </authorList>
    </citation>
    <scope>NUCLEOTIDE SEQUENCE [LARGE SCALE GENOMIC DNA]</scope>
    <source>
        <strain evidence="13 14">GY10130</strain>
    </source>
</reference>
<dbReference type="NCBIfam" id="TIGR04057">
    <property type="entry name" value="SusC_RagA_signa"/>
    <property type="match status" value="1"/>
</dbReference>
<name>A0A5C8KBD1_9BACT</name>
<dbReference type="GO" id="GO:0009279">
    <property type="term" value="C:cell outer membrane"/>
    <property type="evidence" value="ECO:0007669"/>
    <property type="project" value="UniProtKB-SubCell"/>
</dbReference>
<dbReference type="RefSeq" id="WP_147921645.1">
    <property type="nucleotide sequence ID" value="NZ_VRTY01000032.1"/>
</dbReference>
<dbReference type="Pfam" id="PF00593">
    <property type="entry name" value="TonB_dep_Rec_b-barrel"/>
    <property type="match status" value="1"/>
</dbReference>
<evidence type="ECO:0000259" key="11">
    <source>
        <dbReference type="Pfam" id="PF00593"/>
    </source>
</evidence>
<evidence type="ECO:0000256" key="7">
    <source>
        <dbReference type="ARBA" id="ARBA00023237"/>
    </source>
</evidence>
<keyword evidence="6 8" id="KW-0472">Membrane</keyword>
<dbReference type="AlphaFoldDB" id="A0A5C8KBD1"/>
<evidence type="ECO:0000256" key="10">
    <source>
        <dbReference type="SAM" id="SignalP"/>
    </source>
</evidence>
<keyword evidence="4 8" id="KW-0812">Transmembrane</keyword>
<keyword evidence="7 8" id="KW-0998">Cell outer membrane</keyword>
<dbReference type="InterPro" id="IPR000531">
    <property type="entry name" value="Beta-barrel_TonB"/>
</dbReference>
<evidence type="ECO:0000256" key="9">
    <source>
        <dbReference type="RuleBase" id="RU003357"/>
    </source>
</evidence>
<evidence type="ECO:0000256" key="2">
    <source>
        <dbReference type="ARBA" id="ARBA00022448"/>
    </source>
</evidence>
<dbReference type="SUPFAM" id="SSF49464">
    <property type="entry name" value="Carboxypeptidase regulatory domain-like"/>
    <property type="match status" value="1"/>
</dbReference>
<evidence type="ECO:0000313" key="14">
    <source>
        <dbReference type="Proteomes" id="UP000321926"/>
    </source>
</evidence>
<dbReference type="InterPro" id="IPR023996">
    <property type="entry name" value="TonB-dep_OMP_SusC/RagA"/>
</dbReference>
<dbReference type="NCBIfam" id="TIGR04056">
    <property type="entry name" value="OMP_RagA_SusC"/>
    <property type="match status" value="1"/>
</dbReference>
<feature type="domain" description="TonB-dependent receptor-like beta-barrel" evidence="11">
    <location>
        <begin position="404"/>
        <end position="943"/>
    </location>
</feature>
<dbReference type="Gene3D" id="2.60.40.1120">
    <property type="entry name" value="Carboxypeptidase-like, regulatory domain"/>
    <property type="match status" value="1"/>
</dbReference>
<keyword evidence="5 9" id="KW-0798">TonB box</keyword>
<evidence type="ECO:0000256" key="6">
    <source>
        <dbReference type="ARBA" id="ARBA00023136"/>
    </source>
</evidence>
<comment type="subcellular location">
    <subcellularLocation>
        <location evidence="1 8">Cell outer membrane</location>
        <topology evidence="1 8">Multi-pass membrane protein</topology>
    </subcellularLocation>
</comment>
<organism evidence="13 14">
    <name type="scientific">Pontibacter qinzhouensis</name>
    <dbReference type="NCBI Taxonomy" id="2603253"/>
    <lineage>
        <taxon>Bacteria</taxon>
        <taxon>Pseudomonadati</taxon>
        <taxon>Bacteroidota</taxon>
        <taxon>Cytophagia</taxon>
        <taxon>Cytophagales</taxon>
        <taxon>Hymenobacteraceae</taxon>
        <taxon>Pontibacter</taxon>
    </lineage>
</organism>
<dbReference type="InterPro" id="IPR008969">
    <property type="entry name" value="CarboxyPept-like_regulatory"/>
</dbReference>
<dbReference type="PROSITE" id="PS52016">
    <property type="entry name" value="TONB_DEPENDENT_REC_3"/>
    <property type="match status" value="1"/>
</dbReference>
<evidence type="ECO:0000256" key="1">
    <source>
        <dbReference type="ARBA" id="ARBA00004571"/>
    </source>
</evidence>
<proteinExistence type="inferred from homology"/>